<protein>
    <recommendedName>
        <fullName evidence="7">HlyD family secretion protein</fullName>
    </recommendedName>
</protein>
<evidence type="ECO:0000259" key="3">
    <source>
        <dbReference type="Pfam" id="PF25954"/>
    </source>
</evidence>
<evidence type="ECO:0000256" key="2">
    <source>
        <dbReference type="ARBA" id="ARBA00023054"/>
    </source>
</evidence>
<dbReference type="Gene3D" id="2.40.420.20">
    <property type="match status" value="1"/>
</dbReference>
<feature type="domain" description="CusB-like beta-barrel" evidence="3">
    <location>
        <begin position="63"/>
        <end position="134"/>
    </location>
</feature>
<name>A0A8J3PMR9_9ACTN</name>
<dbReference type="InterPro" id="IPR050465">
    <property type="entry name" value="UPF0194_transport"/>
</dbReference>
<dbReference type="Pfam" id="PF25954">
    <property type="entry name" value="Beta-barrel_RND_2"/>
    <property type="match status" value="1"/>
</dbReference>
<sequence>MSAEQQLTNAQLALQLAQDRLAGTTITAPVAGKVLSVAGTVGSQETPASSGFIVLGGVTDTGVRAEFSEADVAHLAVGQTATITLPNRDGAQVKGKVSQIDPAGTTSGRLVRYGVLVSFDEVPADLLLGQSANVTVVTASAPNVLYVPSAAVTSVTGDNGAVTVRSTGRDQHRTVRVGLRGDQYTQVLEGLQGGDELVLPGSR</sequence>
<organism evidence="5 6">
    <name type="scientific">Planosporangium flavigriseum</name>
    <dbReference type="NCBI Taxonomy" id="373681"/>
    <lineage>
        <taxon>Bacteria</taxon>
        <taxon>Bacillati</taxon>
        <taxon>Actinomycetota</taxon>
        <taxon>Actinomycetes</taxon>
        <taxon>Micromonosporales</taxon>
        <taxon>Micromonosporaceae</taxon>
        <taxon>Planosporangium</taxon>
    </lineage>
</organism>
<dbReference type="GO" id="GO:0030313">
    <property type="term" value="C:cell envelope"/>
    <property type="evidence" value="ECO:0007669"/>
    <property type="project" value="UniProtKB-SubCell"/>
</dbReference>
<keyword evidence="2" id="KW-0175">Coiled coil</keyword>
<dbReference type="AlphaFoldDB" id="A0A8J3PMR9"/>
<proteinExistence type="predicted"/>
<dbReference type="InterPro" id="IPR058627">
    <property type="entry name" value="MdtA-like_C"/>
</dbReference>
<dbReference type="PANTHER" id="PTHR32347">
    <property type="entry name" value="EFFLUX SYSTEM COMPONENT YKNX-RELATED"/>
    <property type="match status" value="1"/>
</dbReference>
<dbReference type="Gene3D" id="2.40.30.170">
    <property type="match status" value="1"/>
</dbReference>
<dbReference type="Proteomes" id="UP000653674">
    <property type="component" value="Unassembled WGS sequence"/>
</dbReference>
<keyword evidence="6" id="KW-1185">Reference proteome</keyword>
<dbReference type="EMBL" id="BONU01000015">
    <property type="protein sequence ID" value="GIG74148.1"/>
    <property type="molecule type" value="Genomic_DNA"/>
</dbReference>
<evidence type="ECO:0008006" key="7">
    <source>
        <dbReference type="Google" id="ProtNLM"/>
    </source>
</evidence>
<comment type="subcellular location">
    <subcellularLocation>
        <location evidence="1">Cell envelope</location>
    </subcellularLocation>
</comment>
<evidence type="ECO:0000313" key="5">
    <source>
        <dbReference type="EMBL" id="GIG74148.1"/>
    </source>
</evidence>
<accession>A0A8J3PMR9</accession>
<dbReference type="InterPro" id="IPR058792">
    <property type="entry name" value="Beta-barrel_RND_2"/>
</dbReference>
<comment type="caution">
    <text evidence="5">The sequence shown here is derived from an EMBL/GenBank/DDBJ whole genome shotgun (WGS) entry which is preliminary data.</text>
</comment>
<evidence type="ECO:0000256" key="1">
    <source>
        <dbReference type="ARBA" id="ARBA00004196"/>
    </source>
</evidence>
<reference evidence="5" key="1">
    <citation type="submission" date="2021-01" db="EMBL/GenBank/DDBJ databases">
        <title>Whole genome shotgun sequence of Planosporangium flavigriseum NBRC 105377.</title>
        <authorList>
            <person name="Komaki H."/>
            <person name="Tamura T."/>
        </authorList>
    </citation>
    <scope>NUCLEOTIDE SEQUENCE</scope>
    <source>
        <strain evidence="5">NBRC 105377</strain>
    </source>
</reference>
<feature type="domain" description="Multidrug resistance protein MdtA-like C-terminal permuted SH3" evidence="4">
    <location>
        <begin position="143"/>
        <end position="199"/>
    </location>
</feature>
<evidence type="ECO:0000259" key="4">
    <source>
        <dbReference type="Pfam" id="PF25967"/>
    </source>
</evidence>
<gene>
    <name evidence="5" type="ORF">Pfl04_25520</name>
</gene>
<dbReference type="Pfam" id="PF25967">
    <property type="entry name" value="RND-MFP_C"/>
    <property type="match status" value="1"/>
</dbReference>
<evidence type="ECO:0000313" key="6">
    <source>
        <dbReference type="Proteomes" id="UP000653674"/>
    </source>
</evidence>